<comment type="caution">
    <text evidence="2">The sequence shown here is derived from an EMBL/GenBank/DDBJ whole genome shotgun (WGS) entry which is preliminary data.</text>
</comment>
<dbReference type="Gene3D" id="2.60.40.1190">
    <property type="match status" value="1"/>
</dbReference>
<evidence type="ECO:0000259" key="1">
    <source>
        <dbReference type="Pfam" id="PF16011"/>
    </source>
</evidence>
<dbReference type="InterPro" id="IPR010502">
    <property type="entry name" value="Carb-bd_dom_fam9"/>
</dbReference>
<dbReference type="Pfam" id="PF16011">
    <property type="entry name" value="CBM9_2"/>
    <property type="match status" value="1"/>
</dbReference>
<dbReference type="EMBL" id="QGHD01000030">
    <property type="protein sequence ID" value="PWK93185.1"/>
    <property type="molecule type" value="Genomic_DNA"/>
</dbReference>
<keyword evidence="3" id="KW-1185">Reference proteome</keyword>
<protein>
    <submittedName>
        <fullName evidence="2">Cellulose/xylan binding protein with CBM9 domain</fullName>
    </submittedName>
</protein>
<proteinExistence type="predicted"/>
<name>A0ABX5LNZ4_9BACT</name>
<feature type="domain" description="Carbohydrate-binding" evidence="1">
    <location>
        <begin position="9"/>
        <end position="178"/>
    </location>
</feature>
<dbReference type="RefSeq" id="WP_146129220.1">
    <property type="nucleotide sequence ID" value="NZ_JAXEIU010000015.1"/>
</dbReference>
<organism evidence="2 3">
    <name type="scientific">Hallerella porci</name>
    <dbReference type="NCBI Taxonomy" id="1945871"/>
    <lineage>
        <taxon>Bacteria</taxon>
        <taxon>Pseudomonadati</taxon>
        <taxon>Fibrobacterota</taxon>
        <taxon>Fibrobacteria</taxon>
        <taxon>Fibrobacterales</taxon>
        <taxon>Fibrobacteraceae</taxon>
        <taxon>Hallerella</taxon>
    </lineage>
</organism>
<gene>
    <name evidence="2" type="ORF">B0H50_1309</name>
</gene>
<dbReference type="Proteomes" id="UP000245523">
    <property type="component" value="Unassembled WGS sequence"/>
</dbReference>
<dbReference type="SUPFAM" id="SSF49344">
    <property type="entry name" value="CBD9-like"/>
    <property type="match status" value="1"/>
</dbReference>
<reference evidence="2 3" key="1">
    <citation type="submission" date="2018-05" db="EMBL/GenBank/DDBJ databases">
        <title>Animal gut microbial communities from fecal samples from Wisconsin, USA.</title>
        <authorList>
            <person name="Neumann A."/>
        </authorList>
    </citation>
    <scope>NUCLEOTIDE SEQUENCE [LARGE SCALE GENOMIC DNA]</scope>
    <source>
        <strain evidence="2 3">UWS4</strain>
    </source>
</reference>
<sequence>MILKFNRLWETDEEALPHVIVNLFHDKHFLHVRFQVTEPEDCFIANVKSDGGHAWEDSCVEIFVQSLNSNDYLNFELTSRGYCYAARGRDRAHRTELKTTDYTSLLRHVTAPIFENGFVSWELKVSIPAKLLGCSDLSQETLYGNIYKCADRARRPHYLTLFPINTEKPDFHQPRFFQKF</sequence>
<dbReference type="CDD" id="cd09620">
    <property type="entry name" value="CBM9_like_3"/>
    <property type="match status" value="1"/>
</dbReference>
<accession>A0ABX5LNZ4</accession>
<evidence type="ECO:0000313" key="2">
    <source>
        <dbReference type="EMBL" id="PWK93185.1"/>
    </source>
</evidence>
<evidence type="ECO:0000313" key="3">
    <source>
        <dbReference type="Proteomes" id="UP000245523"/>
    </source>
</evidence>